<proteinExistence type="predicted"/>
<dbReference type="eggNOG" id="KOG2493">
    <property type="taxonomic scope" value="Eukaryota"/>
</dbReference>
<feature type="non-terminal residue" evidence="2">
    <location>
        <position position="1"/>
    </location>
</feature>
<reference evidence="2 3" key="2">
    <citation type="journal article" date="2008" name="Bioinformatics">
        <title>Assembly reconciliation.</title>
        <authorList>
            <person name="Zimin A.V."/>
            <person name="Smith D.R."/>
            <person name="Sutton G."/>
            <person name="Yorke J.A."/>
        </authorList>
    </citation>
    <scope>NUCLEOTIDE SEQUENCE [LARGE SCALE GENOMIC DNA]</scope>
    <source>
        <strain evidence="2 3">TSC#14021-0224.01</strain>
    </source>
</reference>
<accession>A0A0Q5U3X3</accession>
<evidence type="ECO:0000256" key="1">
    <source>
        <dbReference type="SAM" id="MobiDB-lite"/>
    </source>
</evidence>
<evidence type="ECO:0000313" key="3">
    <source>
        <dbReference type="Proteomes" id="UP000008711"/>
    </source>
</evidence>
<name>A0A0Q5U3X3_DROER</name>
<feature type="compositionally biased region" description="Low complexity" evidence="1">
    <location>
        <begin position="1"/>
        <end position="21"/>
    </location>
</feature>
<evidence type="ECO:0000313" key="2">
    <source>
        <dbReference type="EMBL" id="KQS43791.1"/>
    </source>
</evidence>
<feature type="region of interest" description="Disordered" evidence="1">
    <location>
        <begin position="1"/>
        <end position="65"/>
    </location>
</feature>
<organism evidence="2 3">
    <name type="scientific">Drosophila erecta</name>
    <name type="common">Fruit fly</name>
    <dbReference type="NCBI Taxonomy" id="7220"/>
    <lineage>
        <taxon>Eukaryota</taxon>
        <taxon>Metazoa</taxon>
        <taxon>Ecdysozoa</taxon>
        <taxon>Arthropoda</taxon>
        <taxon>Hexapoda</taxon>
        <taxon>Insecta</taxon>
        <taxon>Pterygota</taxon>
        <taxon>Neoptera</taxon>
        <taxon>Endopterygota</taxon>
        <taxon>Diptera</taxon>
        <taxon>Brachycera</taxon>
        <taxon>Muscomorpha</taxon>
        <taxon>Ephydroidea</taxon>
        <taxon>Drosophilidae</taxon>
        <taxon>Drosophila</taxon>
        <taxon>Sophophora</taxon>
    </lineage>
</organism>
<dbReference type="Proteomes" id="UP000008711">
    <property type="component" value="Unassembled WGS sequence"/>
</dbReference>
<keyword evidence="3" id="KW-1185">Reference proteome</keyword>
<dbReference type="AlphaFoldDB" id="A0A0Q5U3X3"/>
<reference evidence="2 3" key="1">
    <citation type="journal article" date="2007" name="Nature">
        <title>Evolution of genes and genomes on the Drosophila phylogeny.</title>
        <authorList>
            <consortium name="Drosophila 12 Genomes Consortium"/>
            <person name="Clark A.G."/>
            <person name="Eisen M.B."/>
            <person name="Smith D.R."/>
            <person name="Bergman C.M."/>
            <person name="Oliver B."/>
            <person name="Markow T.A."/>
            <person name="Kaufman T.C."/>
            <person name="Kellis M."/>
            <person name="Gelbart W."/>
            <person name="Iyer V.N."/>
            <person name="Pollard D.A."/>
            <person name="Sackton T.B."/>
            <person name="Larracuente A.M."/>
            <person name="Singh N.D."/>
            <person name="Abad J.P."/>
            <person name="Abt D.N."/>
            <person name="Adryan B."/>
            <person name="Aguade M."/>
            <person name="Akashi H."/>
            <person name="Anderson W.W."/>
            <person name="Aquadro C.F."/>
            <person name="Ardell D.H."/>
            <person name="Arguello R."/>
            <person name="Artieri C.G."/>
            <person name="Barbash D.A."/>
            <person name="Barker D."/>
            <person name="Barsanti P."/>
            <person name="Batterham P."/>
            <person name="Batzoglou S."/>
            <person name="Begun D."/>
            <person name="Bhutkar A."/>
            <person name="Blanco E."/>
            <person name="Bosak S.A."/>
            <person name="Bradley R.K."/>
            <person name="Brand A.D."/>
            <person name="Brent M.R."/>
            <person name="Brooks A.N."/>
            <person name="Brown R.H."/>
            <person name="Butlin R.K."/>
            <person name="Caggese C."/>
            <person name="Calvi B.R."/>
            <person name="Bernardo de Carvalho A."/>
            <person name="Caspi A."/>
            <person name="Castrezana S."/>
            <person name="Celniker S.E."/>
            <person name="Chang J.L."/>
            <person name="Chapple C."/>
            <person name="Chatterji S."/>
            <person name="Chinwalla A."/>
            <person name="Civetta A."/>
            <person name="Clifton S.W."/>
            <person name="Comeron J.M."/>
            <person name="Costello J.C."/>
            <person name="Coyne J.A."/>
            <person name="Daub J."/>
            <person name="David R.G."/>
            <person name="Delcher A.L."/>
            <person name="Delehaunty K."/>
            <person name="Do C.B."/>
            <person name="Ebling H."/>
            <person name="Edwards K."/>
            <person name="Eickbush T."/>
            <person name="Evans J.D."/>
            <person name="Filipski A."/>
            <person name="Findeiss S."/>
            <person name="Freyhult E."/>
            <person name="Fulton L."/>
            <person name="Fulton R."/>
            <person name="Garcia A.C."/>
            <person name="Gardiner A."/>
            <person name="Garfield D.A."/>
            <person name="Garvin B.E."/>
            <person name="Gibson G."/>
            <person name="Gilbert D."/>
            <person name="Gnerre S."/>
            <person name="Godfrey J."/>
            <person name="Good R."/>
            <person name="Gotea V."/>
            <person name="Gravely B."/>
            <person name="Greenberg A.J."/>
            <person name="Griffiths-Jones S."/>
            <person name="Gross S."/>
            <person name="Guigo R."/>
            <person name="Gustafson E.A."/>
            <person name="Haerty W."/>
            <person name="Hahn M.W."/>
            <person name="Halligan D.L."/>
            <person name="Halpern A.L."/>
            <person name="Halter G.M."/>
            <person name="Han M.V."/>
            <person name="Heger A."/>
            <person name="Hillier L."/>
            <person name="Hinrichs A.S."/>
            <person name="Holmes I."/>
            <person name="Hoskins R.A."/>
            <person name="Hubisz M.J."/>
            <person name="Hultmark D."/>
            <person name="Huntley M.A."/>
            <person name="Jaffe D.B."/>
            <person name="Jagadeeshan S."/>
            <person name="Jeck W.R."/>
            <person name="Johnson J."/>
            <person name="Jones C.D."/>
            <person name="Jordan W.C."/>
            <person name="Karpen G.H."/>
            <person name="Kataoka E."/>
            <person name="Keightley P.D."/>
            <person name="Kheradpour P."/>
            <person name="Kirkness E.F."/>
            <person name="Koerich L.B."/>
            <person name="Kristiansen K."/>
            <person name="Kudrna D."/>
            <person name="Kulathinal R.J."/>
            <person name="Kumar S."/>
            <person name="Kwok R."/>
            <person name="Lander E."/>
            <person name="Langley C.H."/>
            <person name="Lapoint R."/>
            <person name="Lazzaro B.P."/>
            <person name="Lee S.J."/>
            <person name="Levesque L."/>
            <person name="Li R."/>
            <person name="Lin C.F."/>
            <person name="Lin M.F."/>
            <person name="Lindblad-Toh K."/>
            <person name="Llopart A."/>
            <person name="Long M."/>
            <person name="Low L."/>
            <person name="Lozovsky E."/>
            <person name="Lu J."/>
            <person name="Luo M."/>
            <person name="Machado C.A."/>
            <person name="Makalowski W."/>
            <person name="Marzo M."/>
            <person name="Matsuda M."/>
            <person name="Matzkin L."/>
            <person name="McAllister B."/>
            <person name="McBride C.S."/>
            <person name="McKernan B."/>
            <person name="McKernan K."/>
            <person name="Mendez-Lago M."/>
            <person name="Minx P."/>
            <person name="Mollenhauer M.U."/>
            <person name="Montooth K."/>
            <person name="Mount S.M."/>
            <person name="Mu X."/>
            <person name="Myers E."/>
            <person name="Negre B."/>
            <person name="Newfeld S."/>
            <person name="Nielsen R."/>
            <person name="Noor M.A."/>
            <person name="O'Grady P."/>
            <person name="Pachter L."/>
            <person name="Papaceit M."/>
            <person name="Parisi M.J."/>
            <person name="Parisi M."/>
            <person name="Parts L."/>
            <person name="Pedersen J.S."/>
            <person name="Pesole G."/>
            <person name="Phillippy A.M."/>
            <person name="Ponting C.P."/>
            <person name="Pop M."/>
            <person name="Porcelli D."/>
            <person name="Powell J.R."/>
            <person name="Prohaska S."/>
            <person name="Pruitt K."/>
            <person name="Puig M."/>
            <person name="Quesneville H."/>
            <person name="Ram K.R."/>
            <person name="Rand D."/>
            <person name="Rasmussen M.D."/>
            <person name="Reed L.K."/>
            <person name="Reenan R."/>
            <person name="Reily A."/>
            <person name="Remington K.A."/>
            <person name="Rieger T.T."/>
            <person name="Ritchie M.G."/>
            <person name="Robin C."/>
            <person name="Rogers Y.H."/>
            <person name="Rohde C."/>
            <person name="Rozas J."/>
            <person name="Rubenfield M.J."/>
            <person name="Ruiz A."/>
            <person name="Russo S."/>
            <person name="Salzberg S.L."/>
            <person name="Sanchez-Gracia A."/>
            <person name="Saranga D.J."/>
            <person name="Sato H."/>
            <person name="Schaeffer S.W."/>
            <person name="Schatz M.C."/>
            <person name="Schlenke T."/>
            <person name="Schwartz R."/>
            <person name="Segarra C."/>
            <person name="Singh R.S."/>
            <person name="Sirot L."/>
            <person name="Sirota M."/>
            <person name="Sisneros N.B."/>
            <person name="Smith C.D."/>
            <person name="Smith T.F."/>
            <person name="Spieth J."/>
            <person name="Stage D.E."/>
            <person name="Stark A."/>
            <person name="Stephan W."/>
            <person name="Strausberg R.L."/>
            <person name="Strempel S."/>
            <person name="Sturgill D."/>
            <person name="Sutton G."/>
            <person name="Sutton G.G."/>
            <person name="Tao W."/>
            <person name="Teichmann S."/>
            <person name="Tobari Y.N."/>
            <person name="Tomimura Y."/>
            <person name="Tsolas J.M."/>
            <person name="Valente V.L."/>
            <person name="Venter E."/>
            <person name="Venter J.C."/>
            <person name="Vicario S."/>
            <person name="Vieira F.G."/>
            <person name="Vilella A.J."/>
            <person name="Villasante A."/>
            <person name="Walenz B."/>
            <person name="Wang J."/>
            <person name="Wasserman M."/>
            <person name="Watts T."/>
            <person name="Wilson D."/>
            <person name="Wilson R.K."/>
            <person name="Wing R.A."/>
            <person name="Wolfner M.F."/>
            <person name="Wong A."/>
            <person name="Wong G.K."/>
            <person name="Wu C.I."/>
            <person name="Wu G."/>
            <person name="Yamamoto D."/>
            <person name="Yang H.P."/>
            <person name="Yang S.P."/>
            <person name="Yorke J.A."/>
            <person name="Yoshida K."/>
            <person name="Zdobnov E."/>
            <person name="Zhang P."/>
            <person name="Zhang Y."/>
            <person name="Zimin A.V."/>
            <person name="Baldwin J."/>
            <person name="Abdouelleil A."/>
            <person name="Abdulkadir J."/>
            <person name="Abebe A."/>
            <person name="Abera B."/>
            <person name="Abreu J."/>
            <person name="Acer S.C."/>
            <person name="Aftuck L."/>
            <person name="Alexander A."/>
            <person name="An P."/>
            <person name="Anderson E."/>
            <person name="Anderson S."/>
            <person name="Arachi H."/>
            <person name="Azer M."/>
            <person name="Bachantsang P."/>
            <person name="Barry A."/>
            <person name="Bayul T."/>
            <person name="Berlin A."/>
            <person name="Bessette D."/>
            <person name="Bloom T."/>
            <person name="Blye J."/>
            <person name="Boguslavskiy L."/>
            <person name="Bonnet C."/>
            <person name="Boukhgalter B."/>
            <person name="Bourzgui I."/>
            <person name="Brown A."/>
            <person name="Cahill P."/>
            <person name="Channer S."/>
            <person name="Cheshatsang Y."/>
            <person name="Chuda L."/>
            <person name="Citroen M."/>
            <person name="Collymore A."/>
            <person name="Cooke P."/>
            <person name="Costello M."/>
            <person name="D'Aco K."/>
            <person name="Daza R."/>
            <person name="De Haan G."/>
            <person name="DeGray S."/>
            <person name="DeMaso C."/>
            <person name="Dhargay N."/>
            <person name="Dooley K."/>
            <person name="Dooley E."/>
            <person name="Doricent M."/>
            <person name="Dorje P."/>
            <person name="Dorjee K."/>
            <person name="Dupes A."/>
            <person name="Elong R."/>
            <person name="Falk J."/>
            <person name="Farina A."/>
            <person name="Faro S."/>
            <person name="Ferguson D."/>
            <person name="Fisher S."/>
            <person name="Foley C.D."/>
            <person name="Franke A."/>
            <person name="Friedrich D."/>
            <person name="Gadbois L."/>
            <person name="Gearin G."/>
            <person name="Gearin C.R."/>
            <person name="Giannoukos G."/>
            <person name="Goode T."/>
            <person name="Graham J."/>
            <person name="Grandbois E."/>
            <person name="Grewal S."/>
            <person name="Gyaltsen K."/>
            <person name="Hafez N."/>
            <person name="Hagos B."/>
            <person name="Hall J."/>
            <person name="Henson C."/>
            <person name="Hollinger A."/>
            <person name="Honan T."/>
            <person name="Huard M.D."/>
            <person name="Hughes L."/>
            <person name="Hurhula B."/>
            <person name="Husby M.E."/>
            <person name="Kamat A."/>
            <person name="Kanga B."/>
            <person name="Kashin S."/>
            <person name="Khazanovich D."/>
            <person name="Kisner P."/>
            <person name="Lance K."/>
            <person name="Lara M."/>
            <person name="Lee W."/>
            <person name="Lennon N."/>
            <person name="Letendre F."/>
            <person name="LeVine R."/>
            <person name="Lipovsky A."/>
            <person name="Liu X."/>
            <person name="Liu J."/>
            <person name="Liu S."/>
            <person name="Lokyitsang T."/>
            <person name="Lokyitsang Y."/>
            <person name="Lubonja R."/>
            <person name="Lui A."/>
            <person name="MacDonald P."/>
            <person name="Magnisalis V."/>
            <person name="Maru K."/>
            <person name="Matthews C."/>
            <person name="McCusker W."/>
            <person name="McDonough S."/>
            <person name="Mehta T."/>
            <person name="Meldrim J."/>
            <person name="Meneus L."/>
            <person name="Mihai O."/>
            <person name="Mihalev A."/>
            <person name="Mihova T."/>
            <person name="Mittelman R."/>
            <person name="Mlenga V."/>
            <person name="Montmayeur A."/>
            <person name="Mulrain L."/>
            <person name="Navidi A."/>
            <person name="Naylor J."/>
            <person name="Negash T."/>
            <person name="Nguyen T."/>
            <person name="Nguyen N."/>
            <person name="Nicol R."/>
            <person name="Norbu C."/>
            <person name="Norbu N."/>
            <person name="Novod N."/>
            <person name="O'Neill B."/>
            <person name="Osman S."/>
            <person name="Markiewicz E."/>
            <person name="Oyono O.L."/>
            <person name="Patti C."/>
            <person name="Phunkhang P."/>
            <person name="Pierre F."/>
            <person name="Priest M."/>
            <person name="Raghuraman S."/>
            <person name="Rege F."/>
            <person name="Reyes R."/>
            <person name="Rise C."/>
            <person name="Rogov P."/>
            <person name="Ross K."/>
            <person name="Ryan E."/>
            <person name="Settipalli S."/>
            <person name="Shea T."/>
            <person name="Sherpa N."/>
            <person name="Shi L."/>
            <person name="Shih D."/>
            <person name="Sparrow T."/>
            <person name="Spaulding J."/>
            <person name="Stalker J."/>
            <person name="Stange-Thomann N."/>
            <person name="Stavropoulos S."/>
            <person name="Stone C."/>
            <person name="Strader C."/>
            <person name="Tesfaye S."/>
            <person name="Thomson T."/>
            <person name="Thoulutsang Y."/>
            <person name="Thoulutsang D."/>
            <person name="Topham K."/>
            <person name="Topping I."/>
            <person name="Tsamla T."/>
            <person name="Vassiliev H."/>
            <person name="Vo A."/>
            <person name="Wangchuk T."/>
            <person name="Wangdi T."/>
            <person name="Weiand M."/>
            <person name="Wilkinson J."/>
            <person name="Wilson A."/>
            <person name="Yadav S."/>
            <person name="Young G."/>
            <person name="Yu Q."/>
            <person name="Zembek L."/>
            <person name="Zhong D."/>
            <person name="Zimmer A."/>
            <person name="Zwirko Z."/>
            <person name="Jaffe D.B."/>
            <person name="Alvarez P."/>
            <person name="Brockman W."/>
            <person name="Butler J."/>
            <person name="Chin C."/>
            <person name="Gnerre S."/>
            <person name="Grabherr M."/>
            <person name="Kleber M."/>
            <person name="Mauceli E."/>
            <person name="MacCallum I."/>
        </authorList>
    </citation>
    <scope>NUCLEOTIDE SEQUENCE [LARGE SCALE GENOMIC DNA]</scope>
    <source>
        <strain evidence="2 3">TSC#14021-0224.01</strain>
    </source>
</reference>
<feature type="compositionally biased region" description="Basic residues" evidence="1">
    <location>
        <begin position="22"/>
        <end position="57"/>
    </location>
</feature>
<protein>
    <submittedName>
        <fullName evidence="2">Uncharacterized protein</fullName>
    </submittedName>
</protein>
<dbReference type="EMBL" id="CH954178">
    <property type="protein sequence ID" value="KQS43791.1"/>
    <property type="molecule type" value="Genomic_DNA"/>
</dbReference>
<sequence length="65" mass="7198">TTAPATAPATTAAPTTGSTSSSKKKKTIVHYKRKIHRPAKRRTIRHSRKGKGRKKSSNKTESRRN</sequence>
<gene>
    <name evidence="2" type="primary">Dere\GG27163</name>
    <name evidence="2" type="synonym">GG27163</name>
    <name evidence="2" type="ORF">Dere_GG27163</name>
</gene>